<comment type="function">
    <text evidence="12">Cell wall formation.</text>
</comment>
<dbReference type="UniPathway" id="UPA00219"/>
<evidence type="ECO:0000313" key="18">
    <source>
        <dbReference type="Proteomes" id="UP000236311"/>
    </source>
</evidence>
<dbReference type="PIRSF" id="PIRSF039102">
    <property type="entry name" value="Ddl/VanB"/>
    <property type="match status" value="1"/>
</dbReference>
<comment type="cofactor">
    <cofactor evidence="14">
        <name>Mg(2+)</name>
        <dbReference type="ChEBI" id="CHEBI:18420"/>
    </cofactor>
    <cofactor evidence="14">
        <name>Mn(2+)</name>
        <dbReference type="ChEBI" id="CHEBI:29035"/>
    </cofactor>
    <text evidence="14">Binds 2 magnesium or manganese ions per subunit.</text>
</comment>
<keyword evidence="9 12" id="KW-0573">Peptidoglycan synthesis</keyword>
<dbReference type="PROSITE" id="PS50975">
    <property type="entry name" value="ATP_GRASP"/>
    <property type="match status" value="1"/>
</dbReference>
<dbReference type="OrthoDB" id="9813261at2"/>
<dbReference type="NCBIfam" id="NF000091">
    <property type="entry name" value="D_ala_D_ser_VanG"/>
    <property type="match status" value="1"/>
</dbReference>
<evidence type="ECO:0000256" key="10">
    <source>
        <dbReference type="ARBA" id="ARBA00023211"/>
    </source>
</evidence>
<dbReference type="GO" id="GO:0009252">
    <property type="term" value="P:peptidoglycan biosynthetic process"/>
    <property type="evidence" value="ECO:0007669"/>
    <property type="project" value="UniProtKB-UniRule"/>
</dbReference>
<dbReference type="EMBL" id="OFSM01000008">
    <property type="protein sequence ID" value="SOY29076.1"/>
    <property type="molecule type" value="Genomic_DNA"/>
</dbReference>
<dbReference type="Gene3D" id="3.30.1490.20">
    <property type="entry name" value="ATP-grasp fold, A domain"/>
    <property type="match status" value="1"/>
</dbReference>
<keyword evidence="12" id="KW-0963">Cytoplasm</keyword>
<evidence type="ECO:0000256" key="6">
    <source>
        <dbReference type="ARBA" id="ARBA00022840"/>
    </source>
</evidence>
<dbReference type="InterPro" id="IPR016185">
    <property type="entry name" value="PreATP-grasp_dom_sf"/>
</dbReference>
<dbReference type="AlphaFoldDB" id="A0A2K4ZF44"/>
<dbReference type="NCBIfam" id="TIGR01205">
    <property type="entry name" value="D_ala_D_alaTIGR"/>
    <property type="match status" value="1"/>
</dbReference>
<evidence type="ECO:0000256" key="15">
    <source>
        <dbReference type="PROSITE-ProRule" id="PRU00409"/>
    </source>
</evidence>
<dbReference type="NCBIfam" id="NF002528">
    <property type="entry name" value="PRK01966.1-4"/>
    <property type="match status" value="1"/>
</dbReference>
<dbReference type="GO" id="GO:0071555">
    <property type="term" value="P:cell wall organization"/>
    <property type="evidence" value="ECO:0007669"/>
    <property type="project" value="UniProtKB-KW"/>
</dbReference>
<evidence type="ECO:0000256" key="8">
    <source>
        <dbReference type="ARBA" id="ARBA00022960"/>
    </source>
</evidence>
<dbReference type="GO" id="GO:0008716">
    <property type="term" value="F:D-alanine-D-alanine ligase activity"/>
    <property type="evidence" value="ECO:0007669"/>
    <property type="project" value="UniProtKB-UniRule"/>
</dbReference>
<comment type="similarity">
    <text evidence="2 12">Belongs to the D-alanine--D-alanine ligase family.</text>
</comment>
<keyword evidence="3 12" id="KW-0436">Ligase</keyword>
<dbReference type="PROSITE" id="PS00844">
    <property type="entry name" value="DALA_DALA_LIGASE_2"/>
    <property type="match status" value="1"/>
</dbReference>
<reference evidence="17 18" key="1">
    <citation type="submission" date="2018-01" db="EMBL/GenBank/DDBJ databases">
        <authorList>
            <person name="Gaut B.S."/>
            <person name="Morton B.R."/>
            <person name="Clegg M.T."/>
            <person name="Duvall M.R."/>
        </authorList>
    </citation>
    <scope>NUCLEOTIDE SEQUENCE [LARGE SCALE GENOMIC DNA]</scope>
    <source>
        <strain evidence="17">GP69</strain>
    </source>
</reference>
<dbReference type="GO" id="GO:0046872">
    <property type="term" value="F:metal ion binding"/>
    <property type="evidence" value="ECO:0007669"/>
    <property type="project" value="UniProtKB-KW"/>
</dbReference>
<accession>A0A2K4ZF44</accession>
<dbReference type="InterPro" id="IPR011095">
    <property type="entry name" value="Dala_Dala_lig_C"/>
</dbReference>
<evidence type="ECO:0000256" key="11">
    <source>
        <dbReference type="ARBA" id="ARBA00023316"/>
    </source>
</evidence>
<keyword evidence="8 12" id="KW-0133">Cell shape</keyword>
<dbReference type="InterPro" id="IPR000291">
    <property type="entry name" value="D-Ala_lig_Van_CS"/>
</dbReference>
<keyword evidence="7 14" id="KW-0460">Magnesium</keyword>
<dbReference type="EC" id="6.3.2.4" evidence="12"/>
<feature type="binding site" evidence="14">
    <location>
        <position position="311"/>
    </location>
    <ligand>
        <name>Mg(2+)</name>
        <dbReference type="ChEBI" id="CHEBI:18420"/>
        <label>2</label>
    </ligand>
</feature>
<evidence type="ECO:0000256" key="14">
    <source>
        <dbReference type="PIRSR" id="PIRSR039102-3"/>
    </source>
</evidence>
<evidence type="ECO:0000256" key="2">
    <source>
        <dbReference type="ARBA" id="ARBA00010871"/>
    </source>
</evidence>
<keyword evidence="4 14" id="KW-0479">Metal-binding</keyword>
<evidence type="ECO:0000256" key="9">
    <source>
        <dbReference type="ARBA" id="ARBA00022984"/>
    </source>
</evidence>
<evidence type="ECO:0000256" key="3">
    <source>
        <dbReference type="ARBA" id="ARBA00022598"/>
    </source>
</evidence>
<evidence type="ECO:0000313" key="17">
    <source>
        <dbReference type="EMBL" id="SOY29076.1"/>
    </source>
</evidence>
<keyword evidence="6 15" id="KW-0067">ATP-binding</keyword>
<dbReference type="RefSeq" id="WP_103239200.1">
    <property type="nucleotide sequence ID" value="NZ_JANJZD010000007.1"/>
</dbReference>
<dbReference type="SUPFAM" id="SSF56059">
    <property type="entry name" value="Glutathione synthetase ATP-binding domain-like"/>
    <property type="match status" value="1"/>
</dbReference>
<comment type="cofactor">
    <cofactor evidence="1">
        <name>Mn(2+)</name>
        <dbReference type="ChEBI" id="CHEBI:29035"/>
    </cofactor>
</comment>
<name>A0A2K4ZF44_9FIRM</name>
<evidence type="ECO:0000256" key="12">
    <source>
        <dbReference type="HAMAP-Rule" id="MF_00047"/>
    </source>
</evidence>
<dbReference type="Gene3D" id="3.40.50.20">
    <property type="match status" value="1"/>
</dbReference>
<dbReference type="Proteomes" id="UP000236311">
    <property type="component" value="Unassembled WGS sequence"/>
</dbReference>
<protein>
    <recommendedName>
        <fullName evidence="12">D-alanine--D-alanine ligase</fullName>
        <ecNumber evidence="12">6.3.2.4</ecNumber>
    </recommendedName>
    <alternativeName>
        <fullName evidence="12">D-Ala-D-Ala ligase</fullName>
    </alternativeName>
    <alternativeName>
        <fullName evidence="12">D-alanylalanine synthetase</fullName>
    </alternativeName>
</protein>
<evidence type="ECO:0000259" key="16">
    <source>
        <dbReference type="PROSITE" id="PS50975"/>
    </source>
</evidence>
<organism evidence="17 18">
    <name type="scientific">Acetatifactor muris</name>
    <dbReference type="NCBI Taxonomy" id="879566"/>
    <lineage>
        <taxon>Bacteria</taxon>
        <taxon>Bacillati</taxon>
        <taxon>Bacillota</taxon>
        <taxon>Clostridia</taxon>
        <taxon>Lachnospirales</taxon>
        <taxon>Lachnospiraceae</taxon>
        <taxon>Acetatifactor</taxon>
    </lineage>
</organism>
<keyword evidence="5 15" id="KW-0547">Nucleotide-binding</keyword>
<dbReference type="Gene3D" id="3.30.470.20">
    <property type="entry name" value="ATP-grasp fold, B domain"/>
    <property type="match status" value="1"/>
</dbReference>
<feature type="domain" description="ATP-grasp" evidence="16">
    <location>
        <begin position="143"/>
        <end position="344"/>
    </location>
</feature>
<proteinExistence type="inferred from homology"/>
<dbReference type="PANTHER" id="PTHR23132">
    <property type="entry name" value="D-ALANINE--D-ALANINE LIGASE"/>
    <property type="match status" value="1"/>
</dbReference>
<dbReference type="SUPFAM" id="SSF52440">
    <property type="entry name" value="PreATP-grasp domain"/>
    <property type="match status" value="1"/>
</dbReference>
<dbReference type="Pfam" id="PF01820">
    <property type="entry name" value="Dala_Dala_lig_N"/>
    <property type="match status" value="1"/>
</dbReference>
<gene>
    <name evidence="17" type="primary">vanB</name>
    <name evidence="12" type="synonym">ddl</name>
    <name evidence="17" type="ORF">AMURIS_01791</name>
</gene>
<dbReference type="FunFam" id="3.30.470.20:FF:000008">
    <property type="entry name" value="D-alanine--D-alanine ligase"/>
    <property type="match status" value="1"/>
</dbReference>
<dbReference type="PANTHER" id="PTHR23132:SF25">
    <property type="entry name" value="D-ALANINE--D-ALANINE LIGASE A"/>
    <property type="match status" value="1"/>
</dbReference>
<feature type="binding site" evidence="14">
    <location>
        <position position="313"/>
    </location>
    <ligand>
        <name>Mg(2+)</name>
        <dbReference type="ChEBI" id="CHEBI:18420"/>
        <label>2</label>
    </ligand>
</feature>
<evidence type="ECO:0000256" key="7">
    <source>
        <dbReference type="ARBA" id="ARBA00022842"/>
    </source>
</evidence>
<feature type="binding site" evidence="14">
    <location>
        <position position="311"/>
    </location>
    <ligand>
        <name>Mg(2+)</name>
        <dbReference type="ChEBI" id="CHEBI:18420"/>
        <label>1</label>
    </ligand>
</feature>
<evidence type="ECO:0000256" key="5">
    <source>
        <dbReference type="ARBA" id="ARBA00022741"/>
    </source>
</evidence>
<dbReference type="HAMAP" id="MF_00047">
    <property type="entry name" value="Dala_Dala_lig"/>
    <property type="match status" value="1"/>
</dbReference>
<dbReference type="InterPro" id="IPR011761">
    <property type="entry name" value="ATP-grasp"/>
</dbReference>
<sequence length="354" mass="38558">MKKLNVAVFFGGCSPEYSVSLSSASGVILNLDTEKYNPLMIGITKNGSWYYYTGPIQKLLNDTWHNDQDCTPTVLSPNRGENCLLLLEDGNISRLPVDIAFPVLHGCNGEDGTLQGMLELCGIPLAGCGTLASALSMDKDRAHRLVSLAGIPVPRHMVLEPDTPFEQASAFAEEIGYPLYVKPVKAGSSYGVTKVPGKEHLSAAVTLAFQYDSQVLLEKNIEGFEVGCAVLGNRELVTGEVDEIELSGGFFDFTEKYTLKTSSIHVPARITGTKAAEIKEAAKSIYRILGCTGFARVDMFLTPEGQVLFNEVNTIPGFTEHSRYPGMMKAAGYSFRQVLDRILELALEQKSENV</sequence>
<dbReference type="GO" id="GO:0005524">
    <property type="term" value="F:ATP binding"/>
    <property type="evidence" value="ECO:0007669"/>
    <property type="project" value="UniProtKB-UniRule"/>
</dbReference>
<dbReference type="InterPro" id="IPR013815">
    <property type="entry name" value="ATP_grasp_subdomain_1"/>
</dbReference>
<evidence type="ECO:0000256" key="1">
    <source>
        <dbReference type="ARBA" id="ARBA00001936"/>
    </source>
</evidence>
<keyword evidence="18" id="KW-1185">Reference proteome</keyword>
<dbReference type="NCBIfam" id="NF002378">
    <property type="entry name" value="PRK01372.1"/>
    <property type="match status" value="1"/>
</dbReference>
<comment type="subcellular location">
    <subcellularLocation>
        <location evidence="12">Cytoplasm</location>
    </subcellularLocation>
</comment>
<comment type="catalytic activity">
    <reaction evidence="12">
        <text>2 D-alanine + ATP = D-alanyl-D-alanine + ADP + phosphate + H(+)</text>
        <dbReference type="Rhea" id="RHEA:11224"/>
        <dbReference type="ChEBI" id="CHEBI:15378"/>
        <dbReference type="ChEBI" id="CHEBI:30616"/>
        <dbReference type="ChEBI" id="CHEBI:43474"/>
        <dbReference type="ChEBI" id="CHEBI:57416"/>
        <dbReference type="ChEBI" id="CHEBI:57822"/>
        <dbReference type="ChEBI" id="CHEBI:456216"/>
        <dbReference type="EC" id="6.3.2.4"/>
    </reaction>
</comment>
<dbReference type="InterPro" id="IPR011127">
    <property type="entry name" value="Dala_Dala_lig_N"/>
</dbReference>
<dbReference type="GO" id="GO:0008360">
    <property type="term" value="P:regulation of cell shape"/>
    <property type="evidence" value="ECO:0007669"/>
    <property type="project" value="UniProtKB-KW"/>
</dbReference>
<dbReference type="Pfam" id="PF07478">
    <property type="entry name" value="Dala_Dala_lig_C"/>
    <property type="match status" value="1"/>
</dbReference>
<dbReference type="PROSITE" id="PS00843">
    <property type="entry name" value="DALA_DALA_LIGASE_1"/>
    <property type="match status" value="1"/>
</dbReference>
<comment type="pathway">
    <text evidence="12">Cell wall biogenesis; peptidoglycan biosynthesis.</text>
</comment>
<feature type="active site" evidence="13">
    <location>
        <position position="322"/>
    </location>
</feature>
<evidence type="ECO:0000256" key="13">
    <source>
        <dbReference type="PIRSR" id="PIRSR039102-1"/>
    </source>
</evidence>
<feature type="active site" evidence="13">
    <location>
        <position position="16"/>
    </location>
</feature>
<feature type="binding site" evidence="14">
    <location>
        <position position="298"/>
    </location>
    <ligand>
        <name>Mg(2+)</name>
        <dbReference type="ChEBI" id="CHEBI:18420"/>
        <label>1</label>
    </ligand>
</feature>
<keyword evidence="10 14" id="KW-0464">Manganese</keyword>
<dbReference type="GO" id="GO:0005829">
    <property type="term" value="C:cytosol"/>
    <property type="evidence" value="ECO:0007669"/>
    <property type="project" value="TreeGrafter"/>
</dbReference>
<evidence type="ECO:0000256" key="4">
    <source>
        <dbReference type="ARBA" id="ARBA00022723"/>
    </source>
</evidence>
<feature type="active site" evidence="13">
    <location>
        <position position="188"/>
    </location>
</feature>
<dbReference type="InterPro" id="IPR005905">
    <property type="entry name" value="D_ala_D_ala"/>
</dbReference>
<keyword evidence="11 12" id="KW-0961">Cell wall biogenesis/degradation</keyword>